<keyword evidence="3" id="KW-1185">Reference proteome</keyword>
<name>A0A562SAY0_9BACT</name>
<evidence type="ECO:0000313" key="2">
    <source>
        <dbReference type="EMBL" id="TWI78378.1"/>
    </source>
</evidence>
<dbReference type="AlphaFoldDB" id="A0A562SAY0"/>
<keyword evidence="1" id="KW-0732">Signal</keyword>
<dbReference type="EMBL" id="VLLE01000007">
    <property type="protein sequence ID" value="TWI78378.1"/>
    <property type="molecule type" value="Genomic_DNA"/>
</dbReference>
<feature type="chain" id="PRO_5021900226" evidence="1">
    <location>
        <begin position="23"/>
        <end position="139"/>
    </location>
</feature>
<evidence type="ECO:0000313" key="3">
    <source>
        <dbReference type="Proteomes" id="UP000316167"/>
    </source>
</evidence>
<evidence type="ECO:0000256" key="1">
    <source>
        <dbReference type="SAM" id="SignalP"/>
    </source>
</evidence>
<dbReference type="PROSITE" id="PS51257">
    <property type="entry name" value="PROKAR_LIPOPROTEIN"/>
    <property type="match status" value="1"/>
</dbReference>
<protein>
    <submittedName>
        <fullName evidence="2">Uncharacterized protein</fullName>
    </submittedName>
</protein>
<dbReference type="RefSeq" id="WP_144888526.1">
    <property type="nucleotide sequence ID" value="NZ_VLLE01000007.1"/>
</dbReference>
<gene>
    <name evidence="2" type="ORF">IQ13_4063</name>
</gene>
<proteinExistence type="predicted"/>
<accession>A0A562SAY0</accession>
<feature type="signal peptide" evidence="1">
    <location>
        <begin position="1"/>
        <end position="22"/>
    </location>
</feature>
<organism evidence="2 3">
    <name type="scientific">Lacibacter cauensis</name>
    <dbReference type="NCBI Taxonomy" id="510947"/>
    <lineage>
        <taxon>Bacteria</taxon>
        <taxon>Pseudomonadati</taxon>
        <taxon>Bacteroidota</taxon>
        <taxon>Chitinophagia</taxon>
        <taxon>Chitinophagales</taxon>
        <taxon>Chitinophagaceae</taxon>
        <taxon>Lacibacter</taxon>
    </lineage>
</organism>
<comment type="caution">
    <text evidence="2">The sequence shown here is derived from an EMBL/GenBank/DDBJ whole genome shotgun (WGS) entry which is preliminary data.</text>
</comment>
<sequence>MNINYKLLSVTFLALFMQACMPVNKPIQPEYKNSLQAVIADLSKQTSITNFSISSMNKYSSDVNPTCDLKIELTNAAVSAYTTVDLDSLSRRIARILKSHITNINSFDWISVLYIRDDGLPVSDSTQQYGFAYRPTDIK</sequence>
<dbReference type="Proteomes" id="UP000316167">
    <property type="component" value="Unassembled WGS sequence"/>
</dbReference>
<reference evidence="2 3" key="1">
    <citation type="journal article" date="2015" name="Stand. Genomic Sci.">
        <title>Genomic Encyclopedia of Bacterial and Archaeal Type Strains, Phase III: the genomes of soil and plant-associated and newly described type strains.</title>
        <authorList>
            <person name="Whitman W.B."/>
            <person name="Woyke T."/>
            <person name="Klenk H.P."/>
            <person name="Zhou Y."/>
            <person name="Lilburn T.G."/>
            <person name="Beck B.J."/>
            <person name="De Vos P."/>
            <person name="Vandamme P."/>
            <person name="Eisen J.A."/>
            <person name="Garrity G."/>
            <person name="Hugenholtz P."/>
            <person name="Kyrpides N.C."/>
        </authorList>
    </citation>
    <scope>NUCLEOTIDE SEQUENCE [LARGE SCALE GENOMIC DNA]</scope>
    <source>
        <strain evidence="2 3">CGMCC 1.7271</strain>
    </source>
</reference>